<keyword evidence="2" id="KW-1185">Reference proteome</keyword>
<dbReference type="Proteomes" id="UP000054270">
    <property type="component" value="Unassembled WGS sequence"/>
</dbReference>
<reference evidence="2" key="1">
    <citation type="submission" date="2014-04" db="EMBL/GenBank/DDBJ databases">
        <title>Evolutionary Origins and Diversification of the Mycorrhizal Mutualists.</title>
        <authorList>
            <consortium name="DOE Joint Genome Institute"/>
            <consortium name="Mycorrhizal Genomics Consortium"/>
            <person name="Kohler A."/>
            <person name="Kuo A."/>
            <person name="Nagy L.G."/>
            <person name="Floudas D."/>
            <person name="Copeland A."/>
            <person name="Barry K.W."/>
            <person name="Cichocki N."/>
            <person name="Veneault-Fourrey C."/>
            <person name="LaButti K."/>
            <person name="Lindquist E.A."/>
            <person name="Lipzen A."/>
            <person name="Lundell T."/>
            <person name="Morin E."/>
            <person name="Murat C."/>
            <person name="Riley R."/>
            <person name="Ohm R."/>
            <person name="Sun H."/>
            <person name="Tunlid A."/>
            <person name="Henrissat B."/>
            <person name="Grigoriev I.V."/>
            <person name="Hibbett D.S."/>
            <person name="Martin F."/>
        </authorList>
    </citation>
    <scope>NUCLEOTIDE SEQUENCE [LARGE SCALE GENOMIC DNA]</scope>
    <source>
        <strain evidence="2">FD-334 SS-4</strain>
    </source>
</reference>
<dbReference type="AlphaFoldDB" id="A0A0D2NZM2"/>
<organism evidence="1 2">
    <name type="scientific">Hypholoma sublateritium (strain FD-334 SS-4)</name>
    <dbReference type="NCBI Taxonomy" id="945553"/>
    <lineage>
        <taxon>Eukaryota</taxon>
        <taxon>Fungi</taxon>
        <taxon>Dikarya</taxon>
        <taxon>Basidiomycota</taxon>
        <taxon>Agaricomycotina</taxon>
        <taxon>Agaricomycetes</taxon>
        <taxon>Agaricomycetidae</taxon>
        <taxon>Agaricales</taxon>
        <taxon>Agaricineae</taxon>
        <taxon>Strophariaceae</taxon>
        <taxon>Hypholoma</taxon>
    </lineage>
</organism>
<dbReference type="EMBL" id="KN817554">
    <property type="protein sequence ID" value="KJA21931.1"/>
    <property type="molecule type" value="Genomic_DNA"/>
</dbReference>
<gene>
    <name evidence="1" type="ORF">HYPSUDRAFT_676158</name>
</gene>
<protein>
    <submittedName>
        <fullName evidence="1">Uncharacterized protein</fullName>
    </submittedName>
</protein>
<dbReference type="OrthoDB" id="3227921at2759"/>
<sequence length="125" mass="14028">MLNLHLPMDHLCPIVPVFAWVAIANDTDGVLAMTRPTVLIPGINMAGLVPTEIHQTFKYPEVATLGIFEYMKLTLVGQVTHLHPDPSTSSLIQRSANISTLRLSVVREVTRQRFNMRRLLCFATF</sequence>
<name>A0A0D2NZM2_HYPSF</name>
<evidence type="ECO:0000313" key="2">
    <source>
        <dbReference type="Proteomes" id="UP000054270"/>
    </source>
</evidence>
<evidence type="ECO:0000313" key="1">
    <source>
        <dbReference type="EMBL" id="KJA21931.1"/>
    </source>
</evidence>
<proteinExistence type="predicted"/>
<accession>A0A0D2NZM2</accession>